<dbReference type="AlphaFoldDB" id="A0A4Y9T7F3"/>
<sequence length="484" mass="50177">MAVTAILALAGGECDPGGFFMLRRTLVALGLAIAAGSAFAAQAGHVVFAVGAAQVAARPAVLDAPVQEGDELSTGVDGYIYMKTVDNGFLILRPNSKARVQAYHVDQANPANNRFKLELLSGVARSISGTAVKQARQNFRFNTPVAAIGVRGTDFIVYTNEQSSWVSVVSGGVVVSGFAGACGPEGIGPCEGAAARELFAGRPDVMLQVQRGQQVPQLLQSSSVAPELNVPARSDEPVGKVAAAVLPTPINLEVQKSESIGALRPPPSPSLPPPPPVEVQPEPTPAPTPTPVPDPTPAPTPTPDPTPVPTPVPTPTPSPTPKAQEVFWGRWEAVAGSVVLPAALEKNNVGTPAFLGDYAIGRTSNAVLVMPTEGQVAFNLASSEAYIQRDASGESQANVDSGRLGINFSDRSFTTNLVVSDAEGKYDVKGYGLVDDKGIFNSTMGSQTVIRGALSGANAEEAGYIFKNSMYPGVTISGATGWKR</sequence>
<reference evidence="4 5" key="1">
    <citation type="submission" date="2019-03" db="EMBL/GenBank/DDBJ databases">
        <title>Draft genome of Massilia hortus sp. nov., a novel bacterial species of the Oxalobacteraceae family.</title>
        <authorList>
            <person name="Peta V."/>
            <person name="Raths R."/>
            <person name="Bucking H."/>
        </authorList>
    </citation>
    <scope>NUCLEOTIDE SEQUENCE [LARGE SCALE GENOMIC DNA]</scope>
    <source>
        <strain evidence="4 5">ONC3</strain>
    </source>
</reference>
<comment type="caution">
    <text evidence="4">The sequence shown here is derived from an EMBL/GenBank/DDBJ whole genome shotgun (WGS) entry which is preliminary data.</text>
</comment>
<accession>A0A4Y9T7F3</accession>
<keyword evidence="2" id="KW-0732">Signal</keyword>
<dbReference type="Gene3D" id="2.60.120.1440">
    <property type="match status" value="1"/>
</dbReference>
<feature type="domain" description="FecR protein" evidence="3">
    <location>
        <begin position="70"/>
        <end position="173"/>
    </location>
</feature>
<evidence type="ECO:0000256" key="2">
    <source>
        <dbReference type="SAM" id="SignalP"/>
    </source>
</evidence>
<evidence type="ECO:0000259" key="3">
    <source>
        <dbReference type="Pfam" id="PF04773"/>
    </source>
</evidence>
<feature type="compositionally biased region" description="Pro residues" evidence="1">
    <location>
        <begin position="264"/>
        <end position="320"/>
    </location>
</feature>
<keyword evidence="5" id="KW-1185">Reference proteome</keyword>
<proteinExistence type="predicted"/>
<dbReference type="Pfam" id="PF04773">
    <property type="entry name" value="FecR"/>
    <property type="match status" value="1"/>
</dbReference>
<name>A0A4Y9T7F3_9BURK</name>
<dbReference type="EMBL" id="SPUM01000016">
    <property type="protein sequence ID" value="TFW35094.1"/>
    <property type="molecule type" value="Genomic_DNA"/>
</dbReference>
<dbReference type="Proteomes" id="UP000297258">
    <property type="component" value="Unassembled WGS sequence"/>
</dbReference>
<feature type="region of interest" description="Disordered" evidence="1">
    <location>
        <begin position="260"/>
        <end position="323"/>
    </location>
</feature>
<dbReference type="PANTHER" id="PTHR38731">
    <property type="entry name" value="LIPL45-RELATED LIPOPROTEIN-RELATED"/>
    <property type="match status" value="1"/>
</dbReference>
<organism evidence="4 5">
    <name type="scientific">Massilia horti</name>
    <dbReference type="NCBI Taxonomy" id="2562153"/>
    <lineage>
        <taxon>Bacteria</taxon>
        <taxon>Pseudomonadati</taxon>
        <taxon>Pseudomonadota</taxon>
        <taxon>Betaproteobacteria</taxon>
        <taxon>Burkholderiales</taxon>
        <taxon>Oxalobacteraceae</taxon>
        <taxon>Telluria group</taxon>
        <taxon>Massilia</taxon>
    </lineage>
</organism>
<dbReference type="OrthoDB" id="369729at2"/>
<feature type="signal peptide" evidence="2">
    <location>
        <begin position="1"/>
        <end position="40"/>
    </location>
</feature>
<protein>
    <recommendedName>
        <fullName evidence="3">FecR protein domain-containing protein</fullName>
    </recommendedName>
</protein>
<dbReference type="InterPro" id="IPR006860">
    <property type="entry name" value="FecR"/>
</dbReference>
<evidence type="ECO:0000256" key="1">
    <source>
        <dbReference type="SAM" id="MobiDB-lite"/>
    </source>
</evidence>
<gene>
    <name evidence="4" type="ORF">E4O92_02510</name>
</gene>
<evidence type="ECO:0000313" key="4">
    <source>
        <dbReference type="EMBL" id="TFW35094.1"/>
    </source>
</evidence>
<dbReference type="PANTHER" id="PTHR38731:SF3">
    <property type="entry name" value="BLL6125 PROTEIN"/>
    <property type="match status" value="1"/>
</dbReference>
<evidence type="ECO:0000313" key="5">
    <source>
        <dbReference type="Proteomes" id="UP000297258"/>
    </source>
</evidence>
<feature type="chain" id="PRO_5021254700" description="FecR protein domain-containing protein" evidence="2">
    <location>
        <begin position="41"/>
        <end position="484"/>
    </location>
</feature>